<name>A0AAV4UPA2_9ARAC</name>
<dbReference type="Proteomes" id="UP001054837">
    <property type="component" value="Unassembled WGS sequence"/>
</dbReference>
<dbReference type="AlphaFoldDB" id="A0AAV4UPA2"/>
<evidence type="ECO:0000313" key="1">
    <source>
        <dbReference type="EMBL" id="GIY59604.1"/>
    </source>
</evidence>
<sequence>MTFAAAIYTSRITKQNNISPIKTPKKAAEHQIITLVIHKGLFAGEKRRNSVFGSFILSDILEPISMLYDQEHEIVNLVPVLVLLSFRVGMRKSPSMSRCIRAVLFFCD</sequence>
<comment type="caution">
    <text evidence="1">The sequence shown here is derived from an EMBL/GenBank/DDBJ whole genome shotgun (WGS) entry which is preliminary data.</text>
</comment>
<accession>A0AAV4UPA2</accession>
<organism evidence="1 2">
    <name type="scientific">Caerostris darwini</name>
    <dbReference type="NCBI Taxonomy" id="1538125"/>
    <lineage>
        <taxon>Eukaryota</taxon>
        <taxon>Metazoa</taxon>
        <taxon>Ecdysozoa</taxon>
        <taxon>Arthropoda</taxon>
        <taxon>Chelicerata</taxon>
        <taxon>Arachnida</taxon>
        <taxon>Araneae</taxon>
        <taxon>Araneomorphae</taxon>
        <taxon>Entelegynae</taxon>
        <taxon>Araneoidea</taxon>
        <taxon>Araneidae</taxon>
        <taxon>Caerostris</taxon>
    </lineage>
</organism>
<gene>
    <name evidence="1" type="ORF">CDAR_193791</name>
</gene>
<proteinExistence type="predicted"/>
<protein>
    <submittedName>
        <fullName evidence="1">Uncharacterized protein</fullName>
    </submittedName>
</protein>
<keyword evidence="2" id="KW-1185">Reference proteome</keyword>
<reference evidence="1 2" key="1">
    <citation type="submission" date="2021-06" db="EMBL/GenBank/DDBJ databases">
        <title>Caerostris darwini draft genome.</title>
        <authorList>
            <person name="Kono N."/>
            <person name="Arakawa K."/>
        </authorList>
    </citation>
    <scope>NUCLEOTIDE SEQUENCE [LARGE SCALE GENOMIC DNA]</scope>
</reference>
<dbReference type="EMBL" id="BPLQ01011684">
    <property type="protein sequence ID" value="GIY59604.1"/>
    <property type="molecule type" value="Genomic_DNA"/>
</dbReference>
<evidence type="ECO:0000313" key="2">
    <source>
        <dbReference type="Proteomes" id="UP001054837"/>
    </source>
</evidence>